<sequence>MPAAALSSSAKNTYARQAITKLMSIDVRSSGSE</sequence>
<reference evidence="1 2" key="1">
    <citation type="submission" date="2020-08" db="EMBL/GenBank/DDBJ databases">
        <title>Genomic Encyclopedia of Type Strains, Phase III (KMG-III): the genomes of soil and plant-associated and newly described type strains.</title>
        <authorList>
            <person name="Whitman W."/>
        </authorList>
    </citation>
    <scope>NUCLEOTIDE SEQUENCE [LARGE SCALE GENOMIC DNA]</scope>
    <source>
        <strain evidence="1 2">CECT 3146</strain>
    </source>
</reference>
<evidence type="ECO:0000313" key="1">
    <source>
        <dbReference type="EMBL" id="MBB5109891.1"/>
    </source>
</evidence>
<accession>A0A7W8B3Y1</accession>
<evidence type="ECO:0000313" key="2">
    <source>
        <dbReference type="Proteomes" id="UP000549009"/>
    </source>
</evidence>
<dbReference type="AlphaFoldDB" id="A0A7W8B3Y1"/>
<organism evidence="1 2">
    <name type="scientific">Streptomyces spectabilis</name>
    <dbReference type="NCBI Taxonomy" id="68270"/>
    <lineage>
        <taxon>Bacteria</taxon>
        <taxon>Bacillati</taxon>
        <taxon>Actinomycetota</taxon>
        <taxon>Actinomycetes</taxon>
        <taxon>Kitasatosporales</taxon>
        <taxon>Streptomycetaceae</taxon>
        <taxon>Streptomyces</taxon>
    </lineage>
</organism>
<gene>
    <name evidence="1" type="ORF">FHS40_009021</name>
</gene>
<dbReference type="EMBL" id="JACHJD010000045">
    <property type="protein sequence ID" value="MBB5109891.1"/>
    <property type="molecule type" value="Genomic_DNA"/>
</dbReference>
<name>A0A7W8B3Y1_STRST</name>
<proteinExistence type="predicted"/>
<dbReference type="Proteomes" id="UP000549009">
    <property type="component" value="Unassembled WGS sequence"/>
</dbReference>
<keyword evidence="2" id="KW-1185">Reference proteome</keyword>
<protein>
    <submittedName>
        <fullName evidence="1">Uncharacterized protein</fullName>
    </submittedName>
</protein>
<comment type="caution">
    <text evidence="1">The sequence shown here is derived from an EMBL/GenBank/DDBJ whole genome shotgun (WGS) entry which is preliminary data.</text>
</comment>